<dbReference type="Pfam" id="PF23625">
    <property type="entry name" value="UIM_2"/>
    <property type="match status" value="2"/>
</dbReference>
<feature type="region of interest" description="Disordered" evidence="1">
    <location>
        <begin position="123"/>
        <end position="169"/>
    </location>
</feature>
<evidence type="ECO:0000313" key="2">
    <source>
        <dbReference type="EMBL" id="KAG3194966.1"/>
    </source>
</evidence>
<dbReference type="AlphaFoldDB" id="A0A8T1GZB5"/>
<dbReference type="EMBL" id="RCMV01004436">
    <property type="protein sequence ID" value="KAG3194966.1"/>
    <property type="molecule type" value="Genomic_DNA"/>
</dbReference>
<name>A0A8T1GZB5_9STRA</name>
<proteinExistence type="predicted"/>
<dbReference type="Pfam" id="PF02809">
    <property type="entry name" value="UIM"/>
    <property type="match status" value="2"/>
</dbReference>
<dbReference type="Proteomes" id="UP000760860">
    <property type="component" value="Unassembled WGS sequence"/>
</dbReference>
<feature type="compositionally biased region" description="Basic and acidic residues" evidence="1">
    <location>
        <begin position="148"/>
        <end position="169"/>
    </location>
</feature>
<dbReference type="PROSITE" id="PS50330">
    <property type="entry name" value="UIM"/>
    <property type="match status" value="2"/>
</dbReference>
<evidence type="ECO:0000313" key="3">
    <source>
        <dbReference type="Proteomes" id="UP000760860"/>
    </source>
</evidence>
<comment type="caution">
    <text evidence="2">The sequence shown here is derived from an EMBL/GenBank/DDBJ whole genome shotgun (WGS) entry which is preliminary data.</text>
</comment>
<gene>
    <name evidence="2" type="ORF">PC129_g24882</name>
</gene>
<dbReference type="SMART" id="SM00726">
    <property type="entry name" value="UIM"/>
    <property type="match status" value="5"/>
</dbReference>
<organism evidence="2 3">
    <name type="scientific">Phytophthora cactorum</name>
    <dbReference type="NCBI Taxonomy" id="29920"/>
    <lineage>
        <taxon>Eukaryota</taxon>
        <taxon>Sar</taxon>
        <taxon>Stramenopiles</taxon>
        <taxon>Oomycota</taxon>
        <taxon>Peronosporomycetes</taxon>
        <taxon>Peronosporales</taxon>
        <taxon>Peronosporaceae</taxon>
        <taxon>Phytophthora</taxon>
    </lineage>
</organism>
<dbReference type="InterPro" id="IPR003903">
    <property type="entry name" value="UIM_dom"/>
</dbReference>
<evidence type="ECO:0000256" key="1">
    <source>
        <dbReference type="SAM" id="MobiDB-lite"/>
    </source>
</evidence>
<protein>
    <submittedName>
        <fullName evidence="2">Uncharacterized protein</fullName>
    </submittedName>
</protein>
<sequence>MTIFDDHDYQITDEEYQDLVQKAIEQSMVTDSPLPQESGFVELDSMETTVLPPPQQNDGDDAELQRAIEESRNEPAIAPGSTDNDAELQRAIAASKEVMEKETSQRTEEDIVVEYVKKQSLAEEEFRRQRTKGKGTGLEETGEEDEELQRAMEESLRMNRGDDSGPSRT</sequence>
<accession>A0A8T1GZB5</accession>
<reference evidence="2" key="1">
    <citation type="submission" date="2018-05" db="EMBL/GenBank/DDBJ databases">
        <title>Effector identification in a new, highly contiguous assembly of the strawberry crown rot pathogen Phytophthora cactorum.</title>
        <authorList>
            <person name="Armitage A.D."/>
            <person name="Nellist C.F."/>
            <person name="Bates H."/>
            <person name="Vickerstaff R.J."/>
            <person name="Harrison R.J."/>
        </authorList>
    </citation>
    <scope>NUCLEOTIDE SEQUENCE</scope>
    <source>
        <strain evidence="2">P421</strain>
    </source>
</reference>